<feature type="domain" description="VOC" evidence="1">
    <location>
        <begin position="18"/>
        <end position="148"/>
    </location>
</feature>
<dbReference type="Gene3D" id="3.10.180.10">
    <property type="entry name" value="2,3-Dihydroxybiphenyl 1,2-Dioxygenase, domain 1"/>
    <property type="match status" value="1"/>
</dbReference>
<evidence type="ECO:0000259" key="1">
    <source>
        <dbReference type="PROSITE" id="PS51819"/>
    </source>
</evidence>
<reference evidence="3" key="1">
    <citation type="submission" date="2016-06" db="EMBL/GenBank/DDBJ databases">
        <title>NZP2037 Pacbio-Illumina hybrid assembly.</title>
        <authorList>
            <person name="Ramsay J.P."/>
        </authorList>
    </citation>
    <scope>NUCLEOTIDE SEQUENCE [LARGE SCALE GENOMIC DNA]</scope>
    <source>
        <strain evidence="3">R7ANS::ICEMlSym2042</strain>
    </source>
</reference>
<dbReference type="Pfam" id="PF00903">
    <property type="entry name" value="Glyoxalase"/>
    <property type="match status" value="1"/>
</dbReference>
<dbReference type="AlphaFoldDB" id="A0A1A5I1X9"/>
<dbReference type="PROSITE" id="PS51819">
    <property type="entry name" value="VOC"/>
    <property type="match status" value="1"/>
</dbReference>
<dbReference type="EMBL" id="LZTJ01000031">
    <property type="protein sequence ID" value="OBP73001.1"/>
    <property type="molecule type" value="Genomic_DNA"/>
</dbReference>
<dbReference type="Proteomes" id="UP000093748">
    <property type="component" value="Unassembled WGS sequence"/>
</dbReference>
<sequence length="214" mass="22995">MTNTSGSENPRPGTIDMKLEAVIIAVADADRSKRFYSGLGWRLDADFVVGDAFRVVQFTPPGSPCSIHFGKGLTSAAPGSAKGLYLVVSDIEAAHAELVARGVEASEVFHRAGPGQPAISGRHPEGRSYSSYVTFSDPDGNSFILQEITQRLPGRVDPTDTLFTSSRELAAALRRAAAAHGEHEKRTGGQYDVNWPDWYAEYMVAEQAGTPLPT</sequence>
<dbReference type="SUPFAM" id="SSF54593">
    <property type="entry name" value="Glyoxalase/Bleomycin resistance protein/Dihydroxybiphenyl dioxygenase"/>
    <property type="match status" value="1"/>
</dbReference>
<evidence type="ECO:0000313" key="2">
    <source>
        <dbReference type="EMBL" id="OBP73001.1"/>
    </source>
</evidence>
<gene>
    <name evidence="2" type="ORF">BAE39_20090</name>
</gene>
<proteinExistence type="predicted"/>
<dbReference type="GeneID" id="66684309"/>
<dbReference type="InterPro" id="IPR029068">
    <property type="entry name" value="Glyas_Bleomycin-R_OHBP_Dase"/>
</dbReference>
<dbReference type="InterPro" id="IPR037523">
    <property type="entry name" value="VOC_core"/>
</dbReference>
<name>A0A1A5I1X9_RHILI</name>
<dbReference type="OrthoDB" id="485032at2"/>
<accession>A0A1A5I1X9</accession>
<protein>
    <submittedName>
        <fullName evidence="2">Glyoxalase</fullName>
    </submittedName>
</protein>
<organism evidence="2 3">
    <name type="scientific">Rhizobium loti</name>
    <name type="common">Mesorhizobium loti</name>
    <dbReference type="NCBI Taxonomy" id="381"/>
    <lineage>
        <taxon>Bacteria</taxon>
        <taxon>Pseudomonadati</taxon>
        <taxon>Pseudomonadota</taxon>
        <taxon>Alphaproteobacteria</taxon>
        <taxon>Hyphomicrobiales</taxon>
        <taxon>Phyllobacteriaceae</taxon>
        <taxon>Mesorhizobium</taxon>
    </lineage>
</organism>
<dbReference type="InterPro" id="IPR004360">
    <property type="entry name" value="Glyas_Fos-R_dOase_dom"/>
</dbReference>
<evidence type="ECO:0000313" key="3">
    <source>
        <dbReference type="Proteomes" id="UP000093748"/>
    </source>
</evidence>
<comment type="caution">
    <text evidence="2">The sequence shown here is derived from an EMBL/GenBank/DDBJ whole genome shotgun (WGS) entry which is preliminary data.</text>
</comment>
<dbReference type="RefSeq" id="WP_032933390.1">
    <property type="nucleotide sequence ID" value="NZ_LZTH01000010.1"/>
</dbReference>